<keyword evidence="2" id="KW-1185">Reference proteome</keyword>
<evidence type="ECO:0000313" key="2">
    <source>
        <dbReference type="Proteomes" id="UP000887013"/>
    </source>
</evidence>
<dbReference type="AlphaFoldDB" id="A0A8X6R354"/>
<evidence type="ECO:0000313" key="1">
    <source>
        <dbReference type="EMBL" id="GFU56517.1"/>
    </source>
</evidence>
<name>A0A8X6R354_NEPPI</name>
<protein>
    <submittedName>
        <fullName evidence="1">Uncharacterized protein</fullName>
    </submittedName>
</protein>
<reference evidence="1" key="1">
    <citation type="submission" date="2020-08" db="EMBL/GenBank/DDBJ databases">
        <title>Multicomponent nature underlies the extraordinary mechanical properties of spider dragline silk.</title>
        <authorList>
            <person name="Kono N."/>
            <person name="Nakamura H."/>
            <person name="Mori M."/>
            <person name="Yoshida Y."/>
            <person name="Ohtoshi R."/>
            <person name="Malay A.D."/>
            <person name="Moran D.A.P."/>
            <person name="Tomita M."/>
            <person name="Numata K."/>
            <person name="Arakawa K."/>
        </authorList>
    </citation>
    <scope>NUCLEOTIDE SEQUENCE</scope>
</reference>
<sequence>MLRLLTRRNIDIDFSSQQFVLRNLRYYFLFSNFMVSHINCKCILQSISWEWDIPEENRRIVLSDSIISIGASGVNETDRFNRRNSHHDGEWTCFLCFRAMMMTMSDDPSPESFHRCPQRRWCRPFPVRGALLSFEAAT</sequence>
<accession>A0A8X6R354</accession>
<dbReference type="Proteomes" id="UP000887013">
    <property type="component" value="Unassembled WGS sequence"/>
</dbReference>
<dbReference type="EMBL" id="BMAW01039614">
    <property type="protein sequence ID" value="GFU56517.1"/>
    <property type="molecule type" value="Genomic_DNA"/>
</dbReference>
<proteinExistence type="predicted"/>
<organism evidence="1 2">
    <name type="scientific">Nephila pilipes</name>
    <name type="common">Giant wood spider</name>
    <name type="synonym">Nephila maculata</name>
    <dbReference type="NCBI Taxonomy" id="299642"/>
    <lineage>
        <taxon>Eukaryota</taxon>
        <taxon>Metazoa</taxon>
        <taxon>Ecdysozoa</taxon>
        <taxon>Arthropoda</taxon>
        <taxon>Chelicerata</taxon>
        <taxon>Arachnida</taxon>
        <taxon>Araneae</taxon>
        <taxon>Araneomorphae</taxon>
        <taxon>Entelegynae</taxon>
        <taxon>Araneoidea</taxon>
        <taxon>Nephilidae</taxon>
        <taxon>Nephila</taxon>
    </lineage>
</organism>
<comment type="caution">
    <text evidence="1">The sequence shown here is derived from an EMBL/GenBank/DDBJ whole genome shotgun (WGS) entry which is preliminary data.</text>
</comment>
<gene>
    <name evidence="1" type="ORF">NPIL_568891</name>
</gene>